<comment type="caution">
    <text evidence="2">The sequence shown here is derived from an EMBL/GenBank/DDBJ whole genome shotgun (WGS) entry which is preliminary data.</text>
</comment>
<protein>
    <submittedName>
        <fullName evidence="2">Type II toxin-antitoxin system prevent-host-death family antitoxin</fullName>
    </submittedName>
</protein>
<reference evidence="2 3" key="1">
    <citation type="submission" date="2019-05" db="EMBL/GenBank/DDBJ databases">
        <title>Mycolicibacterium sphagni ENV482 genome assembly.</title>
        <authorList>
            <person name="Chen W."/>
            <person name="Faulkner N.W."/>
            <person name="Hyman M.R."/>
        </authorList>
    </citation>
    <scope>NUCLEOTIDE SEQUENCE [LARGE SCALE GENOMIC DNA]</scope>
    <source>
        <strain evidence="2 3">ENV482</strain>
    </source>
</reference>
<accession>A0ABX2JR06</accession>
<comment type="similarity">
    <text evidence="1">Belongs to the phD/YefM antitoxin family.</text>
</comment>
<dbReference type="SUPFAM" id="SSF143120">
    <property type="entry name" value="YefM-like"/>
    <property type="match status" value="1"/>
</dbReference>
<evidence type="ECO:0000313" key="3">
    <source>
        <dbReference type="Proteomes" id="UP000708347"/>
    </source>
</evidence>
<keyword evidence="3" id="KW-1185">Reference proteome</keyword>
<dbReference type="RefSeq" id="WP_174397984.1">
    <property type="nucleotide sequence ID" value="NZ_VBSB01000007.1"/>
</dbReference>
<dbReference type="NCBIfam" id="TIGR01552">
    <property type="entry name" value="phd_fam"/>
    <property type="match status" value="1"/>
</dbReference>
<evidence type="ECO:0000256" key="1">
    <source>
        <dbReference type="ARBA" id="ARBA00009981"/>
    </source>
</evidence>
<proteinExistence type="inferred from homology"/>
<evidence type="ECO:0000313" key="2">
    <source>
        <dbReference type="EMBL" id="NTY60128.1"/>
    </source>
</evidence>
<sequence>MAVALDLYCAYNVRQMSDKERAMATTTVSVRELVRNSATVLNAIRPDEPVVLTRNGRPIAALVAIDPDQVDALILSTVPEFEESRNRAATASAEGRTVPVQQHLSTFSREDLIAAGATPEELAEAGFEAQALAGADSEPARADARPSQVDEAIAEVFSRIDKAIHVHGQALTRAVLQRLTDTESLASLKARAGLKPQIEAASERLIGVRVRTGLAQQLAQGTTGPSNSPGGTELTFGGAVSYAGSIIERNVELSTHDGLVDLGILEARLDASVSAVEQSVAQILER</sequence>
<dbReference type="Proteomes" id="UP000708347">
    <property type="component" value="Unassembled WGS sequence"/>
</dbReference>
<dbReference type="InterPro" id="IPR036165">
    <property type="entry name" value="YefM-like_sf"/>
</dbReference>
<gene>
    <name evidence="2" type="ORF">FEG63_11285</name>
</gene>
<organism evidence="2 3">
    <name type="scientific">Mycolicibacterium sphagni</name>
    <dbReference type="NCBI Taxonomy" id="1786"/>
    <lineage>
        <taxon>Bacteria</taxon>
        <taxon>Bacillati</taxon>
        <taxon>Actinomycetota</taxon>
        <taxon>Actinomycetes</taxon>
        <taxon>Mycobacteriales</taxon>
        <taxon>Mycobacteriaceae</taxon>
        <taxon>Mycolicibacterium</taxon>
    </lineage>
</organism>
<name>A0ABX2JR06_9MYCO</name>
<dbReference type="EMBL" id="VBSB01000007">
    <property type="protein sequence ID" value="NTY60128.1"/>
    <property type="molecule type" value="Genomic_DNA"/>
</dbReference>